<dbReference type="PROSITE" id="PS51007">
    <property type="entry name" value="CYTC"/>
    <property type="match status" value="1"/>
</dbReference>
<keyword evidence="9" id="KW-1185">Reference proteome</keyword>
<dbReference type="Pfam" id="PF00034">
    <property type="entry name" value="Cytochrom_C"/>
    <property type="match status" value="1"/>
</dbReference>
<evidence type="ECO:0000313" key="8">
    <source>
        <dbReference type="EMBL" id="THV58210.1"/>
    </source>
</evidence>
<keyword evidence="3 4" id="KW-0408">Iron</keyword>
<feature type="domain" description="Cytochrome c" evidence="7">
    <location>
        <begin position="43"/>
        <end position="134"/>
    </location>
</feature>
<name>A0A4S8RJP8_9FLAO</name>
<evidence type="ECO:0000256" key="2">
    <source>
        <dbReference type="ARBA" id="ARBA00022723"/>
    </source>
</evidence>
<dbReference type="AlphaFoldDB" id="A0A4S8RJP8"/>
<evidence type="ECO:0000256" key="3">
    <source>
        <dbReference type="ARBA" id="ARBA00023004"/>
    </source>
</evidence>
<dbReference type="InterPro" id="IPR009056">
    <property type="entry name" value="Cyt_c-like_dom"/>
</dbReference>
<dbReference type="SUPFAM" id="SSF46626">
    <property type="entry name" value="Cytochrome c"/>
    <property type="match status" value="1"/>
</dbReference>
<dbReference type="Pfam" id="PF07995">
    <property type="entry name" value="GSDH"/>
    <property type="match status" value="1"/>
</dbReference>
<dbReference type="Proteomes" id="UP000310406">
    <property type="component" value="Unassembled WGS sequence"/>
</dbReference>
<dbReference type="InterPro" id="IPR012938">
    <property type="entry name" value="Glc/Sorbosone_DH"/>
</dbReference>
<feature type="transmembrane region" description="Helical" evidence="6">
    <location>
        <begin position="15"/>
        <end position="33"/>
    </location>
</feature>
<gene>
    <name evidence="8" type="ORF">EZV76_13120</name>
</gene>
<dbReference type="PANTHER" id="PTHR19328">
    <property type="entry name" value="HEDGEHOG-INTERACTING PROTEIN"/>
    <property type="match status" value="1"/>
</dbReference>
<dbReference type="OrthoDB" id="9770043at2"/>
<keyword evidence="1 4" id="KW-0349">Heme</keyword>
<dbReference type="InterPro" id="IPR011042">
    <property type="entry name" value="6-blade_b-propeller_TolB-like"/>
</dbReference>
<dbReference type="GO" id="GO:0009055">
    <property type="term" value="F:electron transfer activity"/>
    <property type="evidence" value="ECO:0007669"/>
    <property type="project" value="InterPro"/>
</dbReference>
<feature type="compositionally biased region" description="Basic and acidic residues" evidence="5">
    <location>
        <begin position="147"/>
        <end position="160"/>
    </location>
</feature>
<reference evidence="8 9" key="1">
    <citation type="submission" date="2019-03" db="EMBL/GenBank/DDBJ databases">
        <title>Muricauda SCR12 sp.nov, a marine bacterium isolated from Pacific Ocean:the Okinawa trough.</title>
        <authorList>
            <person name="Liu L."/>
        </authorList>
    </citation>
    <scope>NUCLEOTIDE SEQUENCE [LARGE SCALE GENOMIC DNA]</scope>
    <source>
        <strain evidence="8 9">SCR12</strain>
    </source>
</reference>
<sequence>MSTQMQPIPAKDNSVYPWMTFVLLIGIIFASGCKSEKEPKWNGDIIQGKALFNQYCASCHDLRMNGMGPKLGGITAVVEKDWLLQFVQNPEKLIKDKDERATKLFDEYKSYMPSFSFLPQEEVESILTYIHKTSDSLGLTFDSSEAEISKSEDSSQRTEPDLSTIPKVQHSNLSIVLEDFMKMPKTGENPPSRLASMRSVPLENGESLLFLHDQRGSIYQLQNGKATVFLNLKDRTDNFIDGPGLASGLGNFTFHPEYLKNGKIYTIHTEKPQGIAPDFPLGEGMEVAMQWILTEWVNSDPAQPIFQGSRKELLRIDVPTRLHGMQDIIFSNVTDQNDPDYGMLYLGIGDGGATIAGYPELCHSIHSPLGTILRIDPKGNNSRNGKYGIPKDNPYANSNDGEVWKEIYAYGFRNPHRITWIGKGENARLVAADVGELTVEEINVVKPGSDYGWNEREGYFGINPKKMKELYTLSQSDMRYELPYALFGHETGNAISGGYVYEGPIKELNNHYIFGDIVQGKVFFLNAVSTQPQPVPIKELGVFYNGKHTNFKKIVGNSRTDLRIGKDGKGNFYTMNKADGTIRKITGVVPHKTP</sequence>
<keyword evidence="6" id="KW-1133">Transmembrane helix</keyword>
<accession>A0A4S8RJP8</accession>
<evidence type="ECO:0000313" key="9">
    <source>
        <dbReference type="Proteomes" id="UP000310406"/>
    </source>
</evidence>
<dbReference type="InterPro" id="IPR036909">
    <property type="entry name" value="Cyt_c-like_dom_sf"/>
</dbReference>
<comment type="caution">
    <text evidence="8">The sequence shown here is derived from an EMBL/GenBank/DDBJ whole genome shotgun (WGS) entry which is preliminary data.</text>
</comment>
<dbReference type="InterPro" id="IPR011041">
    <property type="entry name" value="Quinoprot_gluc/sorb_DH_b-prop"/>
</dbReference>
<keyword evidence="2 4" id="KW-0479">Metal-binding</keyword>
<dbReference type="RefSeq" id="WP_136567018.1">
    <property type="nucleotide sequence ID" value="NZ_SNTZ01000008.1"/>
</dbReference>
<evidence type="ECO:0000256" key="1">
    <source>
        <dbReference type="ARBA" id="ARBA00022617"/>
    </source>
</evidence>
<dbReference type="Gene3D" id="2.120.10.30">
    <property type="entry name" value="TolB, C-terminal domain"/>
    <property type="match status" value="1"/>
</dbReference>
<feature type="region of interest" description="Disordered" evidence="5">
    <location>
        <begin position="145"/>
        <end position="164"/>
    </location>
</feature>
<dbReference type="Gene3D" id="1.10.760.10">
    <property type="entry name" value="Cytochrome c-like domain"/>
    <property type="match status" value="1"/>
</dbReference>
<evidence type="ECO:0000256" key="5">
    <source>
        <dbReference type="SAM" id="MobiDB-lite"/>
    </source>
</evidence>
<evidence type="ECO:0000256" key="4">
    <source>
        <dbReference type="PROSITE-ProRule" id="PRU00433"/>
    </source>
</evidence>
<dbReference type="GO" id="GO:0020037">
    <property type="term" value="F:heme binding"/>
    <property type="evidence" value="ECO:0007669"/>
    <property type="project" value="InterPro"/>
</dbReference>
<dbReference type="PANTHER" id="PTHR19328:SF13">
    <property type="entry name" value="HIPL1 PROTEIN"/>
    <property type="match status" value="1"/>
</dbReference>
<organism evidence="8 9">
    <name type="scientific">Flagellimonas alvinocaridis</name>
    <dbReference type="NCBI Taxonomy" id="2530200"/>
    <lineage>
        <taxon>Bacteria</taxon>
        <taxon>Pseudomonadati</taxon>
        <taxon>Bacteroidota</taxon>
        <taxon>Flavobacteriia</taxon>
        <taxon>Flavobacteriales</taxon>
        <taxon>Flavobacteriaceae</taxon>
        <taxon>Flagellimonas</taxon>
    </lineage>
</organism>
<keyword evidence="6" id="KW-0812">Transmembrane</keyword>
<evidence type="ECO:0000256" key="6">
    <source>
        <dbReference type="SAM" id="Phobius"/>
    </source>
</evidence>
<dbReference type="EMBL" id="SNTZ01000008">
    <property type="protein sequence ID" value="THV58210.1"/>
    <property type="molecule type" value="Genomic_DNA"/>
</dbReference>
<proteinExistence type="predicted"/>
<dbReference type="SUPFAM" id="SSF50952">
    <property type="entry name" value="Soluble quinoprotein glucose dehydrogenase"/>
    <property type="match status" value="1"/>
</dbReference>
<evidence type="ECO:0000259" key="7">
    <source>
        <dbReference type="PROSITE" id="PS51007"/>
    </source>
</evidence>
<dbReference type="GO" id="GO:0046872">
    <property type="term" value="F:metal ion binding"/>
    <property type="evidence" value="ECO:0007669"/>
    <property type="project" value="UniProtKB-KW"/>
</dbReference>
<protein>
    <submittedName>
        <fullName evidence="8">C-type cytochrome</fullName>
    </submittedName>
</protein>
<keyword evidence="6" id="KW-0472">Membrane</keyword>